<sequence length="100" mass="11610">MTSIKMGTAYRLYRLKIIFPKSLIRRRTHLTFISQRNIDTYKSQKSIQFPQGVKSEKTTSWNSSRRQKLSPDAFMQKSSWQITPMEHPSKGNSSSTVNTP</sequence>
<evidence type="ECO:0000256" key="1">
    <source>
        <dbReference type="SAM" id="MobiDB-lite"/>
    </source>
</evidence>
<organism evidence="2 3">
    <name type="scientific">Caerostris extrusa</name>
    <name type="common">Bark spider</name>
    <name type="synonym">Caerostris bankana</name>
    <dbReference type="NCBI Taxonomy" id="172846"/>
    <lineage>
        <taxon>Eukaryota</taxon>
        <taxon>Metazoa</taxon>
        <taxon>Ecdysozoa</taxon>
        <taxon>Arthropoda</taxon>
        <taxon>Chelicerata</taxon>
        <taxon>Arachnida</taxon>
        <taxon>Araneae</taxon>
        <taxon>Araneomorphae</taxon>
        <taxon>Entelegynae</taxon>
        <taxon>Araneoidea</taxon>
        <taxon>Araneidae</taxon>
        <taxon>Caerostris</taxon>
    </lineage>
</organism>
<keyword evidence="3" id="KW-1185">Reference proteome</keyword>
<reference evidence="2 3" key="1">
    <citation type="submission" date="2021-06" db="EMBL/GenBank/DDBJ databases">
        <title>Caerostris extrusa draft genome.</title>
        <authorList>
            <person name="Kono N."/>
            <person name="Arakawa K."/>
        </authorList>
    </citation>
    <scope>NUCLEOTIDE SEQUENCE [LARGE SCALE GENOMIC DNA]</scope>
</reference>
<evidence type="ECO:0000313" key="3">
    <source>
        <dbReference type="Proteomes" id="UP001054945"/>
    </source>
</evidence>
<accession>A0AAV4NPG7</accession>
<comment type="caution">
    <text evidence="2">The sequence shown here is derived from an EMBL/GenBank/DDBJ whole genome shotgun (WGS) entry which is preliminary data.</text>
</comment>
<dbReference type="AlphaFoldDB" id="A0AAV4NPG7"/>
<protein>
    <submittedName>
        <fullName evidence="2">Uncharacterized protein</fullName>
    </submittedName>
</protein>
<proteinExistence type="predicted"/>
<dbReference type="EMBL" id="BPLR01021161">
    <property type="protein sequence ID" value="GIX86671.1"/>
    <property type="molecule type" value="Genomic_DNA"/>
</dbReference>
<evidence type="ECO:0000313" key="2">
    <source>
        <dbReference type="EMBL" id="GIX86671.1"/>
    </source>
</evidence>
<dbReference type="Proteomes" id="UP001054945">
    <property type="component" value="Unassembled WGS sequence"/>
</dbReference>
<gene>
    <name evidence="2" type="ORF">CEXT_417801</name>
</gene>
<name>A0AAV4NPG7_CAEEX</name>
<feature type="compositionally biased region" description="Polar residues" evidence="1">
    <location>
        <begin position="90"/>
        <end position="100"/>
    </location>
</feature>
<feature type="region of interest" description="Disordered" evidence="1">
    <location>
        <begin position="46"/>
        <end position="100"/>
    </location>
</feature>